<dbReference type="InterPro" id="IPR006578">
    <property type="entry name" value="MADF-dom"/>
</dbReference>
<feature type="compositionally biased region" description="Polar residues" evidence="6">
    <location>
        <begin position="292"/>
        <end position="301"/>
    </location>
</feature>
<dbReference type="Pfam" id="PF10545">
    <property type="entry name" value="MADF_DNA_bdg"/>
    <property type="match status" value="1"/>
</dbReference>
<dbReference type="InterPro" id="IPR026516">
    <property type="entry name" value="THAP1/10"/>
</dbReference>
<organism evidence="9 11">
    <name type="scientific">Sitophilus oryzae</name>
    <name type="common">Rice weevil</name>
    <name type="synonym">Curculio oryzae</name>
    <dbReference type="NCBI Taxonomy" id="7048"/>
    <lineage>
        <taxon>Eukaryota</taxon>
        <taxon>Metazoa</taxon>
        <taxon>Ecdysozoa</taxon>
        <taxon>Arthropoda</taxon>
        <taxon>Hexapoda</taxon>
        <taxon>Insecta</taxon>
        <taxon>Pterygota</taxon>
        <taxon>Neoptera</taxon>
        <taxon>Endopterygota</taxon>
        <taxon>Coleoptera</taxon>
        <taxon>Polyphaga</taxon>
        <taxon>Cucujiformia</taxon>
        <taxon>Curculionidae</taxon>
        <taxon>Dryophthorinae</taxon>
        <taxon>Sitophilus</taxon>
    </lineage>
</organism>
<evidence type="ECO:0000256" key="1">
    <source>
        <dbReference type="ARBA" id="ARBA00022723"/>
    </source>
</evidence>
<dbReference type="AlphaFoldDB" id="A0A6J2XZ95"/>
<feature type="region of interest" description="Disordered" evidence="6">
    <location>
        <begin position="284"/>
        <end position="319"/>
    </location>
</feature>
<accession>A0A6J2XZ95</accession>
<evidence type="ECO:0000313" key="11">
    <source>
        <dbReference type="RefSeq" id="XP_030756833.1"/>
    </source>
</evidence>
<evidence type="ECO:0000313" key="12">
    <source>
        <dbReference type="RefSeq" id="XP_030756834.1"/>
    </source>
</evidence>
<keyword evidence="2 5" id="KW-0863">Zinc-finger</keyword>
<feature type="domain" description="THAP-type" evidence="7">
    <location>
        <begin position="1"/>
        <end position="71"/>
    </location>
</feature>
<proteinExistence type="predicted"/>
<dbReference type="RefSeq" id="XP_030756834.1">
    <property type="nucleotide sequence ID" value="XM_030900974.1"/>
</dbReference>
<gene>
    <name evidence="10 11 12" type="primary">LOC115882748</name>
</gene>
<sequence length="363" mass="42136">MVTCFAPTCKHYSDKYTCKFFYFPKNPELLRKWIQMVRRQDREPNKNSRICSCHFVNGDRTTIPTLFNYNLENSSGFSKGGHKRLKEEMPQAEDPLGSSTTICEEDSTDGSADMARPSEEIDEVSPSVPMTKKILCMCSQCGAVYMSGTEHQCQQSGETIKVIMGEEEKESDVSDIDKLLIREISKRPPLFDHTLPIEERTKNQINGLWDEMFAIFGDYMTLDELKKRWKCIRYGYVRSRNIGSKLQKRHKYHHLLDFLNDTLGQRKKCGSPVEDAAFMNEELDEESYDEGPSTSRVSSTQDTRKKRKINIPHTESHPEEDEVDHFCKYFGSQLRKLDDKSRMEAQLECMRTVQNFLYNKNTS</sequence>
<dbReference type="Proteomes" id="UP000504635">
    <property type="component" value="Unplaced"/>
</dbReference>
<evidence type="ECO:0000256" key="2">
    <source>
        <dbReference type="ARBA" id="ARBA00022771"/>
    </source>
</evidence>
<dbReference type="SUPFAM" id="SSF57716">
    <property type="entry name" value="Glucocorticoid receptor-like (DNA-binding domain)"/>
    <property type="match status" value="1"/>
</dbReference>
<dbReference type="GO" id="GO:0043565">
    <property type="term" value="F:sequence-specific DNA binding"/>
    <property type="evidence" value="ECO:0007669"/>
    <property type="project" value="InterPro"/>
</dbReference>
<dbReference type="InterPro" id="IPR006612">
    <property type="entry name" value="THAP_Znf"/>
</dbReference>
<evidence type="ECO:0000259" key="7">
    <source>
        <dbReference type="PROSITE" id="PS50950"/>
    </source>
</evidence>
<dbReference type="SMART" id="SM00595">
    <property type="entry name" value="MADF"/>
    <property type="match status" value="1"/>
</dbReference>
<evidence type="ECO:0000256" key="4">
    <source>
        <dbReference type="ARBA" id="ARBA00023125"/>
    </source>
</evidence>
<protein>
    <submittedName>
        <fullName evidence="10 11">Uncharacterized protein LOC115882748</fullName>
    </submittedName>
</protein>
<dbReference type="GO" id="GO:0008270">
    <property type="term" value="F:zinc ion binding"/>
    <property type="evidence" value="ECO:0007669"/>
    <property type="project" value="UniProtKB-KW"/>
</dbReference>
<dbReference type="RefSeq" id="XP_030756833.1">
    <property type="nucleotide sequence ID" value="XM_030900973.1"/>
</dbReference>
<dbReference type="SMART" id="SM00980">
    <property type="entry name" value="THAP"/>
    <property type="match status" value="1"/>
</dbReference>
<keyword evidence="9" id="KW-1185">Reference proteome</keyword>
<evidence type="ECO:0000313" key="9">
    <source>
        <dbReference type="Proteomes" id="UP000504635"/>
    </source>
</evidence>
<keyword evidence="4 5" id="KW-0238">DNA-binding</keyword>
<dbReference type="PROSITE" id="PS50950">
    <property type="entry name" value="ZF_THAP"/>
    <property type="match status" value="1"/>
</dbReference>
<dbReference type="PANTHER" id="PTHR46600">
    <property type="entry name" value="THAP DOMAIN-CONTAINING"/>
    <property type="match status" value="1"/>
</dbReference>
<dbReference type="InterPro" id="IPR038441">
    <property type="entry name" value="THAP_Znf_sf"/>
</dbReference>
<dbReference type="GeneID" id="115882748"/>
<dbReference type="Gene3D" id="6.20.210.20">
    <property type="entry name" value="THAP domain"/>
    <property type="match status" value="1"/>
</dbReference>
<name>A0A6J2XZ95_SITOR</name>
<dbReference type="PROSITE" id="PS51029">
    <property type="entry name" value="MADF"/>
    <property type="match status" value="1"/>
</dbReference>
<evidence type="ECO:0000256" key="3">
    <source>
        <dbReference type="ARBA" id="ARBA00022833"/>
    </source>
</evidence>
<dbReference type="KEGG" id="soy:115882748"/>
<evidence type="ECO:0000259" key="8">
    <source>
        <dbReference type="PROSITE" id="PS51029"/>
    </source>
</evidence>
<evidence type="ECO:0000313" key="10">
    <source>
        <dbReference type="RefSeq" id="XP_030756832.1"/>
    </source>
</evidence>
<keyword evidence="1" id="KW-0479">Metal-binding</keyword>
<dbReference type="OrthoDB" id="6754832at2759"/>
<feature type="domain" description="MADF" evidence="8">
    <location>
        <begin position="179"/>
        <end position="264"/>
    </location>
</feature>
<feature type="region of interest" description="Disordered" evidence="6">
    <location>
        <begin position="79"/>
        <end position="124"/>
    </location>
</feature>
<dbReference type="RefSeq" id="XP_030756832.1">
    <property type="nucleotide sequence ID" value="XM_030900972.1"/>
</dbReference>
<dbReference type="Pfam" id="PF05485">
    <property type="entry name" value="THAP"/>
    <property type="match status" value="1"/>
</dbReference>
<reference evidence="10 11" key="1">
    <citation type="submission" date="2025-04" db="UniProtKB">
        <authorList>
            <consortium name="RefSeq"/>
        </authorList>
    </citation>
    <scope>IDENTIFICATION</scope>
    <source>
        <tissue evidence="10 11">Gonads</tissue>
    </source>
</reference>
<dbReference type="PANTHER" id="PTHR46600:SF11">
    <property type="entry name" value="THAP DOMAIN-CONTAINING PROTEIN 10"/>
    <property type="match status" value="1"/>
</dbReference>
<keyword evidence="3" id="KW-0862">Zinc</keyword>
<evidence type="ECO:0000256" key="5">
    <source>
        <dbReference type="PROSITE-ProRule" id="PRU00309"/>
    </source>
</evidence>
<evidence type="ECO:0000256" key="6">
    <source>
        <dbReference type="SAM" id="MobiDB-lite"/>
    </source>
</evidence>